<dbReference type="OrthoDB" id="9761969at2"/>
<evidence type="ECO:0000256" key="3">
    <source>
        <dbReference type="RuleBase" id="RU003476"/>
    </source>
</evidence>
<sequence>MKPTLTTLIYCIQGDQVLLAQRKSKPFQGMWVAPGGKIEPLESPRECALRELREETGLDAKELTLRGIVTEVSGRPDWQWMIFIYVTRDFSGELLGDPREGTLRWWPIHEVKPPAIPESDAIFFPRLLEPGPTVYEARYEYDMDLRLVRVNDKTP</sequence>
<proteinExistence type="inferred from homology"/>
<dbReference type="SUPFAM" id="SSF55811">
    <property type="entry name" value="Nudix"/>
    <property type="match status" value="1"/>
</dbReference>
<dbReference type="InterPro" id="IPR003562">
    <property type="entry name" value="Mutator_MutX_prot"/>
</dbReference>
<dbReference type="InterPro" id="IPR020476">
    <property type="entry name" value="Nudix_hydrolase"/>
</dbReference>
<reference evidence="5 6" key="1">
    <citation type="submission" date="2017-06" db="EMBL/GenBank/DDBJ databases">
        <authorList>
            <person name="Kim H.J."/>
            <person name="Triplett B.A."/>
        </authorList>
    </citation>
    <scope>NUCLEOTIDE SEQUENCE [LARGE SCALE GENOMIC DNA]</scope>
    <source>
        <strain evidence="5 6">DSM 14713</strain>
    </source>
</reference>
<comment type="similarity">
    <text evidence="3">Belongs to the Nudix hydrolase family.</text>
</comment>
<dbReference type="KEGG" id="mbd:MEBOL_002461"/>
<dbReference type="GO" id="GO:0006281">
    <property type="term" value="P:DNA repair"/>
    <property type="evidence" value="ECO:0007669"/>
    <property type="project" value="InterPro"/>
</dbReference>
<evidence type="ECO:0000259" key="4">
    <source>
        <dbReference type="PROSITE" id="PS51462"/>
    </source>
</evidence>
<dbReference type="PRINTS" id="PR01402">
    <property type="entry name" value="MUTATORMUTX"/>
</dbReference>
<comment type="cofactor">
    <cofactor evidence="1">
        <name>Mg(2+)</name>
        <dbReference type="ChEBI" id="CHEBI:18420"/>
    </cofactor>
</comment>
<evidence type="ECO:0000313" key="6">
    <source>
        <dbReference type="Proteomes" id="UP000217289"/>
    </source>
</evidence>
<gene>
    <name evidence="5" type="ORF">MEBOL_002461</name>
</gene>
<feature type="domain" description="Nudix hydrolase" evidence="4">
    <location>
        <begin position="2"/>
        <end position="129"/>
    </location>
</feature>
<organism evidence="5 6">
    <name type="scientific">Melittangium boletus DSM 14713</name>
    <dbReference type="NCBI Taxonomy" id="1294270"/>
    <lineage>
        <taxon>Bacteria</taxon>
        <taxon>Pseudomonadati</taxon>
        <taxon>Myxococcota</taxon>
        <taxon>Myxococcia</taxon>
        <taxon>Myxococcales</taxon>
        <taxon>Cystobacterineae</taxon>
        <taxon>Archangiaceae</taxon>
        <taxon>Melittangium</taxon>
    </lineage>
</organism>
<evidence type="ECO:0000313" key="5">
    <source>
        <dbReference type="EMBL" id="ATB29012.1"/>
    </source>
</evidence>
<dbReference type="Gene3D" id="3.90.79.10">
    <property type="entry name" value="Nucleoside Triphosphate Pyrophosphohydrolase"/>
    <property type="match status" value="1"/>
</dbReference>
<dbReference type="InterPro" id="IPR020084">
    <property type="entry name" value="NUDIX_hydrolase_CS"/>
</dbReference>
<evidence type="ECO:0000256" key="1">
    <source>
        <dbReference type="ARBA" id="ARBA00001946"/>
    </source>
</evidence>
<dbReference type="InterPro" id="IPR000086">
    <property type="entry name" value="NUDIX_hydrolase_dom"/>
</dbReference>
<dbReference type="PANTHER" id="PTHR43046">
    <property type="entry name" value="GDP-MANNOSE MANNOSYL HYDROLASE"/>
    <property type="match status" value="1"/>
</dbReference>
<accession>A0A250ICV6</accession>
<dbReference type="RefSeq" id="WP_095977636.1">
    <property type="nucleotide sequence ID" value="NZ_CP022163.1"/>
</dbReference>
<dbReference type="PROSITE" id="PS51462">
    <property type="entry name" value="NUDIX"/>
    <property type="match status" value="1"/>
</dbReference>
<dbReference type="Pfam" id="PF00293">
    <property type="entry name" value="NUDIX"/>
    <property type="match status" value="1"/>
</dbReference>
<protein>
    <submittedName>
        <fullName evidence="5">NUDIX domain-containing protein</fullName>
    </submittedName>
</protein>
<name>A0A250ICV6_9BACT</name>
<keyword evidence="2 3" id="KW-0378">Hydrolase</keyword>
<dbReference type="PRINTS" id="PR00502">
    <property type="entry name" value="NUDIXFAMILY"/>
</dbReference>
<dbReference type="PANTHER" id="PTHR43046:SF2">
    <property type="entry name" value="8-OXO-DGTP DIPHOSPHATASE-RELATED"/>
    <property type="match status" value="1"/>
</dbReference>
<dbReference type="EMBL" id="CP022163">
    <property type="protein sequence ID" value="ATB29012.1"/>
    <property type="molecule type" value="Genomic_DNA"/>
</dbReference>
<dbReference type="Proteomes" id="UP000217289">
    <property type="component" value="Chromosome"/>
</dbReference>
<dbReference type="GO" id="GO:0008413">
    <property type="term" value="F:8-oxo-7,8-dihydroguanosine triphosphate pyrophosphatase activity"/>
    <property type="evidence" value="ECO:0007669"/>
    <property type="project" value="InterPro"/>
</dbReference>
<dbReference type="InterPro" id="IPR015797">
    <property type="entry name" value="NUDIX_hydrolase-like_dom_sf"/>
</dbReference>
<dbReference type="PROSITE" id="PS00893">
    <property type="entry name" value="NUDIX_BOX"/>
    <property type="match status" value="1"/>
</dbReference>
<dbReference type="CDD" id="cd18886">
    <property type="entry name" value="NUDIX_MutT_Nudt1"/>
    <property type="match status" value="1"/>
</dbReference>
<dbReference type="AlphaFoldDB" id="A0A250ICV6"/>
<evidence type="ECO:0000256" key="2">
    <source>
        <dbReference type="ARBA" id="ARBA00022801"/>
    </source>
</evidence>
<keyword evidence="6" id="KW-1185">Reference proteome</keyword>